<sequence length="116" mass="13334">MEKFALTLQSSSAIDVYVADHHLMKYEKDLLLEIADAISKGEAAKVAWFAGFGDSFRQILMNVNEYRRVLEFGFIEIAFNQYGWFASPKFLNREDIVLEQSEIRIGRGLMVHGLTR</sequence>
<evidence type="ECO:0000313" key="2">
    <source>
        <dbReference type="Proteomes" id="UP001597073"/>
    </source>
</evidence>
<dbReference type="EMBL" id="JBHTIA010000010">
    <property type="protein sequence ID" value="MFD0766118.1"/>
    <property type="molecule type" value="Genomic_DNA"/>
</dbReference>
<protein>
    <submittedName>
        <fullName evidence="1">Uncharacterized protein</fullName>
    </submittedName>
</protein>
<dbReference type="RefSeq" id="WP_377143744.1">
    <property type="nucleotide sequence ID" value="NZ_JBHTIA010000010.1"/>
</dbReference>
<comment type="caution">
    <text evidence="1">The sequence shown here is derived from an EMBL/GenBank/DDBJ whole genome shotgun (WGS) entry which is preliminary data.</text>
</comment>
<evidence type="ECO:0000313" key="1">
    <source>
        <dbReference type="EMBL" id="MFD0766118.1"/>
    </source>
</evidence>
<proteinExistence type="predicted"/>
<gene>
    <name evidence="1" type="ORF">ACFQZI_14740</name>
</gene>
<accession>A0ABW2ZIQ9</accession>
<organism evidence="1 2">
    <name type="scientific">Mucilaginibacter lutimaris</name>
    <dbReference type="NCBI Taxonomy" id="931629"/>
    <lineage>
        <taxon>Bacteria</taxon>
        <taxon>Pseudomonadati</taxon>
        <taxon>Bacteroidota</taxon>
        <taxon>Sphingobacteriia</taxon>
        <taxon>Sphingobacteriales</taxon>
        <taxon>Sphingobacteriaceae</taxon>
        <taxon>Mucilaginibacter</taxon>
    </lineage>
</organism>
<keyword evidence="2" id="KW-1185">Reference proteome</keyword>
<reference evidence="2" key="1">
    <citation type="journal article" date="2019" name="Int. J. Syst. Evol. Microbiol.">
        <title>The Global Catalogue of Microorganisms (GCM) 10K type strain sequencing project: providing services to taxonomists for standard genome sequencing and annotation.</title>
        <authorList>
            <consortium name="The Broad Institute Genomics Platform"/>
            <consortium name="The Broad Institute Genome Sequencing Center for Infectious Disease"/>
            <person name="Wu L."/>
            <person name="Ma J."/>
        </authorList>
    </citation>
    <scope>NUCLEOTIDE SEQUENCE [LARGE SCALE GENOMIC DNA]</scope>
    <source>
        <strain evidence="2">CCUG 60742</strain>
    </source>
</reference>
<name>A0ABW2ZIQ9_9SPHI</name>
<dbReference type="Proteomes" id="UP001597073">
    <property type="component" value="Unassembled WGS sequence"/>
</dbReference>